<dbReference type="GO" id="GO:0030699">
    <property type="term" value="F:glycine reductase activity"/>
    <property type="evidence" value="ECO:0007669"/>
    <property type="project" value="UniProtKB-EC"/>
</dbReference>
<accession>W4MBJ9</accession>
<proteinExistence type="inferred from homology"/>
<evidence type="ECO:0000256" key="2">
    <source>
        <dbReference type="ARBA" id="ARBA00022933"/>
    </source>
</evidence>
<keyword evidence="10" id="KW-1185">Reference proteome</keyword>
<evidence type="ECO:0000256" key="8">
    <source>
        <dbReference type="ARBA" id="ARBA00048720"/>
    </source>
</evidence>
<evidence type="ECO:0000313" key="9">
    <source>
        <dbReference type="EMBL" id="ETX07570.1"/>
    </source>
</evidence>
<gene>
    <name evidence="9" type="ORF">ETSY2_10440</name>
</gene>
<dbReference type="HOGENOM" id="CLU_142275_0_0_7"/>
<protein>
    <recommendedName>
        <fullName evidence="11">Glycine/sarcosine/betaine reductase complex protein A</fullName>
    </recommendedName>
</protein>
<evidence type="ECO:0000256" key="3">
    <source>
        <dbReference type="ARBA" id="ARBA00023002"/>
    </source>
</evidence>
<dbReference type="Pfam" id="PF04723">
    <property type="entry name" value="GRDA"/>
    <property type="match status" value="1"/>
</dbReference>
<comment type="catalytic activity">
    <reaction evidence="6">
        <text>acetyl phosphate + [thioredoxin]-disulfide + NH4(+) + H2O = [thioredoxin]-dithiol + glycine + phosphate + H(+)</text>
        <dbReference type="Rhea" id="RHEA:12232"/>
        <dbReference type="Rhea" id="RHEA-COMP:10698"/>
        <dbReference type="Rhea" id="RHEA-COMP:10700"/>
        <dbReference type="ChEBI" id="CHEBI:15377"/>
        <dbReference type="ChEBI" id="CHEBI:15378"/>
        <dbReference type="ChEBI" id="CHEBI:22191"/>
        <dbReference type="ChEBI" id="CHEBI:28938"/>
        <dbReference type="ChEBI" id="CHEBI:29950"/>
        <dbReference type="ChEBI" id="CHEBI:43474"/>
        <dbReference type="ChEBI" id="CHEBI:50058"/>
        <dbReference type="ChEBI" id="CHEBI:57305"/>
        <dbReference type="EC" id="1.21.4.2"/>
    </reaction>
</comment>
<evidence type="ECO:0000256" key="6">
    <source>
        <dbReference type="ARBA" id="ARBA00047603"/>
    </source>
</evidence>
<comment type="similarity">
    <text evidence="1">Belongs to the GrdA family.</text>
</comment>
<comment type="catalytic activity">
    <reaction evidence="7">
        <text>acetyl phosphate + trimethylamine + [thioredoxin]-disulfide + H2O = glycine betaine + [thioredoxin]-dithiol + phosphate + H(+)</text>
        <dbReference type="Rhea" id="RHEA:11848"/>
        <dbReference type="Rhea" id="RHEA-COMP:10698"/>
        <dbReference type="Rhea" id="RHEA-COMP:10700"/>
        <dbReference type="ChEBI" id="CHEBI:15377"/>
        <dbReference type="ChEBI" id="CHEBI:15378"/>
        <dbReference type="ChEBI" id="CHEBI:17750"/>
        <dbReference type="ChEBI" id="CHEBI:22191"/>
        <dbReference type="ChEBI" id="CHEBI:29950"/>
        <dbReference type="ChEBI" id="CHEBI:43474"/>
        <dbReference type="ChEBI" id="CHEBI:50058"/>
        <dbReference type="ChEBI" id="CHEBI:58389"/>
        <dbReference type="EC" id="1.21.4.4"/>
    </reaction>
</comment>
<dbReference type="AlphaFoldDB" id="W4MBJ9"/>
<dbReference type="GO" id="GO:0030700">
    <property type="term" value="C:glycine reductase complex"/>
    <property type="evidence" value="ECO:0007669"/>
    <property type="project" value="InterPro"/>
</dbReference>
<dbReference type="Proteomes" id="UP000019140">
    <property type="component" value="Unassembled WGS sequence"/>
</dbReference>
<evidence type="ECO:0000256" key="5">
    <source>
        <dbReference type="ARBA" id="ARBA00025846"/>
    </source>
</evidence>
<evidence type="ECO:0000256" key="7">
    <source>
        <dbReference type="ARBA" id="ARBA00048189"/>
    </source>
</evidence>
<dbReference type="GO" id="GO:0033795">
    <property type="term" value="F:betaine reductase activity"/>
    <property type="evidence" value="ECO:0007669"/>
    <property type="project" value="UniProtKB-EC"/>
</dbReference>
<sequence length="97" mass="10281">MAEQHSDDDLVVLLGTPNAESTRLYALTVSEGDPSWAGPLAGVPLGLPVYHVTEEAVKSQIPADVFDEHVALMEVVLDVDDIAQAAQEVRTATGQQA</sequence>
<dbReference type="EMBL" id="AZHX01000424">
    <property type="protein sequence ID" value="ETX07570.1"/>
    <property type="molecule type" value="Genomic_DNA"/>
</dbReference>
<organism evidence="9 10">
    <name type="scientific">Candidatus Entotheonella gemina</name>
    <dbReference type="NCBI Taxonomy" id="1429439"/>
    <lineage>
        <taxon>Bacteria</taxon>
        <taxon>Pseudomonadati</taxon>
        <taxon>Nitrospinota/Tectimicrobiota group</taxon>
        <taxon>Candidatus Tectimicrobiota</taxon>
        <taxon>Candidatus Entotheonellia</taxon>
        <taxon>Candidatus Entotheonellales</taxon>
        <taxon>Candidatus Entotheonellaceae</taxon>
        <taxon>Candidatus Entotheonella</taxon>
    </lineage>
</organism>
<comment type="function">
    <text evidence="4">In the first step of glycine, betaine and sarcosine reductases, the substrate is bound to component PB via a Schiff base intermediate. Then the PB-activated substrate is nucleophilically attacked by the selenol anion of component PA to transform it to a carboxymethylated selenoether and the respective amine. By action of component PC, acetyl phosphate is formed, leaving component PA in its oxidized state. Finally component PA becomes reduced by the thioredoxin system to start a new catalytic cycle of reductive deamination.</text>
</comment>
<reference evidence="9 10" key="1">
    <citation type="journal article" date="2014" name="Nature">
        <title>An environmental bacterial taxon with a large and distinct metabolic repertoire.</title>
        <authorList>
            <person name="Wilson M.C."/>
            <person name="Mori T."/>
            <person name="Ruckert C."/>
            <person name="Uria A.R."/>
            <person name="Helf M.J."/>
            <person name="Takada K."/>
            <person name="Gernert C."/>
            <person name="Steffens U.A."/>
            <person name="Heycke N."/>
            <person name="Schmitt S."/>
            <person name="Rinke C."/>
            <person name="Helfrich E.J."/>
            <person name="Brachmann A.O."/>
            <person name="Gurgui C."/>
            <person name="Wakimoto T."/>
            <person name="Kracht M."/>
            <person name="Crusemann M."/>
            <person name="Hentschel U."/>
            <person name="Abe I."/>
            <person name="Matsunaga S."/>
            <person name="Kalinowski J."/>
            <person name="Takeyama H."/>
            <person name="Piel J."/>
        </authorList>
    </citation>
    <scope>NUCLEOTIDE SEQUENCE [LARGE SCALE GENOMIC DNA]</scope>
    <source>
        <strain evidence="10">TSY2</strain>
    </source>
</reference>
<comment type="catalytic activity">
    <reaction evidence="8">
        <text>acetyl phosphate + methylamine + [thioredoxin]-disulfide + H2O = sarcosine + [thioredoxin]-dithiol + phosphate + H(+)</text>
        <dbReference type="Rhea" id="RHEA:12825"/>
        <dbReference type="Rhea" id="RHEA-COMP:10698"/>
        <dbReference type="Rhea" id="RHEA-COMP:10700"/>
        <dbReference type="ChEBI" id="CHEBI:15377"/>
        <dbReference type="ChEBI" id="CHEBI:15378"/>
        <dbReference type="ChEBI" id="CHEBI:22191"/>
        <dbReference type="ChEBI" id="CHEBI:29950"/>
        <dbReference type="ChEBI" id="CHEBI:43474"/>
        <dbReference type="ChEBI" id="CHEBI:50058"/>
        <dbReference type="ChEBI" id="CHEBI:57433"/>
        <dbReference type="ChEBI" id="CHEBI:59338"/>
        <dbReference type="EC" id="1.21.4.3"/>
    </reaction>
</comment>
<dbReference type="GO" id="GO:0033794">
    <property type="term" value="F:sarcosine reductase activity"/>
    <property type="evidence" value="ECO:0007669"/>
    <property type="project" value="UniProtKB-EC"/>
</dbReference>
<name>W4MBJ9_9BACT</name>
<keyword evidence="3" id="KW-0560">Oxidoreductase</keyword>
<evidence type="ECO:0000256" key="1">
    <source>
        <dbReference type="ARBA" id="ARBA00010866"/>
    </source>
</evidence>
<evidence type="ECO:0000313" key="10">
    <source>
        <dbReference type="Proteomes" id="UP000019140"/>
    </source>
</evidence>
<comment type="subunit">
    <text evidence="5">Monomer. Component of the glycine, sarcosine and betaine reductase complexes, together with components B and C.</text>
</comment>
<evidence type="ECO:0008006" key="11">
    <source>
        <dbReference type="Google" id="ProtNLM"/>
    </source>
</evidence>
<evidence type="ECO:0000256" key="4">
    <source>
        <dbReference type="ARBA" id="ARBA00025583"/>
    </source>
</evidence>
<dbReference type="InterPro" id="IPR006812">
    <property type="entry name" value="GRDA"/>
</dbReference>
<comment type="caution">
    <text evidence="9">The sequence shown here is derived from an EMBL/GenBank/DDBJ whole genome shotgun (WGS) entry which is preliminary data.</text>
</comment>
<keyword evidence="2" id="KW-0712">Selenocysteine</keyword>